<dbReference type="GeneTree" id="ENSGT01010000229719"/>
<dbReference type="AlphaFoldDB" id="A0A8C9C690"/>
<name>A0A8C9C690_PHOSS</name>
<dbReference type="PANTHER" id="PTHR44525">
    <property type="entry name" value="WD REPEAT-CONTAINING PROTEIN 27"/>
    <property type="match status" value="1"/>
</dbReference>
<sequence length="157" mass="17126">MNDDHAGDIVVEKYLVDSKKSASHVQLACSGQSCAFPLDGNELCVWDTKEPPHQAFKKLYVFFVKSQKFAVKLCSSDAVWYTGLSLLWPLPLPSTGSRHAGSMAMAHGPSRSAACGIFPDWDTNPRPLYRQVDSQPLRHQGGPSIVLWGLGEGVLLG</sequence>
<proteinExistence type="predicted"/>
<reference evidence="1" key="1">
    <citation type="submission" date="2019-08" db="EMBL/GenBank/DDBJ databases">
        <title>Phocoena sinus (Vaquita) genome, mPhoSin1, primary haplotype.</title>
        <authorList>
            <person name="Morin P."/>
            <person name="Mountcastle J."/>
            <person name="Fungtammasan C."/>
            <person name="Rhie A."/>
            <person name="Rojas-Bracho L."/>
            <person name="Smith C.R."/>
            <person name="Taylor B.L."/>
            <person name="Gulland F.M.D."/>
            <person name="Musser W."/>
            <person name="Houck M."/>
            <person name="Haase B."/>
            <person name="Paez S."/>
            <person name="Howe K."/>
            <person name="Torrance J."/>
            <person name="Formenti G."/>
            <person name="Phillippy A."/>
            <person name="Ryder O."/>
            <person name="Jarvis E.D."/>
            <person name="Fedrigo O."/>
        </authorList>
    </citation>
    <scope>NUCLEOTIDE SEQUENCE [LARGE SCALE GENOMIC DNA]</scope>
</reference>
<accession>A0A8C9C690</accession>
<evidence type="ECO:0000313" key="1">
    <source>
        <dbReference type="Ensembl" id="ENSPSNP00000013209.1"/>
    </source>
</evidence>
<dbReference type="PANTHER" id="PTHR44525:SF1">
    <property type="entry name" value="WD REPEAT-CONTAINING PROTEIN 27"/>
    <property type="match status" value="1"/>
</dbReference>
<keyword evidence="2" id="KW-1185">Reference proteome</keyword>
<reference evidence="1" key="2">
    <citation type="submission" date="2025-08" db="UniProtKB">
        <authorList>
            <consortium name="Ensembl"/>
        </authorList>
    </citation>
    <scope>IDENTIFICATION</scope>
</reference>
<organism evidence="1 2">
    <name type="scientific">Phocoena sinus</name>
    <name type="common">Vaquita</name>
    <dbReference type="NCBI Taxonomy" id="42100"/>
    <lineage>
        <taxon>Eukaryota</taxon>
        <taxon>Metazoa</taxon>
        <taxon>Chordata</taxon>
        <taxon>Craniata</taxon>
        <taxon>Vertebrata</taxon>
        <taxon>Euteleostomi</taxon>
        <taxon>Mammalia</taxon>
        <taxon>Eutheria</taxon>
        <taxon>Laurasiatheria</taxon>
        <taxon>Artiodactyla</taxon>
        <taxon>Whippomorpha</taxon>
        <taxon>Cetacea</taxon>
        <taxon>Odontoceti</taxon>
        <taxon>Phocoenidae</taxon>
        <taxon>Phocoena</taxon>
    </lineage>
</organism>
<reference evidence="1" key="3">
    <citation type="submission" date="2025-09" db="UniProtKB">
        <authorList>
            <consortium name="Ensembl"/>
        </authorList>
    </citation>
    <scope>IDENTIFICATION</scope>
</reference>
<evidence type="ECO:0000313" key="2">
    <source>
        <dbReference type="Proteomes" id="UP000694554"/>
    </source>
</evidence>
<protein>
    <submittedName>
        <fullName evidence="1">Uncharacterized protein</fullName>
    </submittedName>
</protein>
<dbReference type="Proteomes" id="UP000694554">
    <property type="component" value="Chromosome 12"/>
</dbReference>
<dbReference type="Ensembl" id="ENSPSNT00000014947.1">
    <property type="protein sequence ID" value="ENSPSNP00000013209.1"/>
    <property type="gene ID" value="ENSPSNG00000009798.1"/>
</dbReference>
<dbReference type="InterPro" id="IPR042411">
    <property type="entry name" value="WDR27"/>
</dbReference>